<dbReference type="GO" id="GO:0010628">
    <property type="term" value="P:positive regulation of gene expression"/>
    <property type="evidence" value="ECO:0007669"/>
    <property type="project" value="TreeGrafter"/>
</dbReference>
<dbReference type="GO" id="GO:0009089">
    <property type="term" value="P:lysine biosynthetic process via diaminopimelate"/>
    <property type="evidence" value="ECO:0007669"/>
    <property type="project" value="TreeGrafter"/>
</dbReference>
<comment type="caution">
    <text evidence="6">The sequence shown here is derived from an EMBL/GenBank/DDBJ whole genome shotgun (WGS) entry which is preliminary data.</text>
</comment>
<dbReference type="Pfam" id="PF00126">
    <property type="entry name" value="HTH_1"/>
    <property type="match status" value="1"/>
</dbReference>
<evidence type="ECO:0000256" key="4">
    <source>
        <dbReference type="ARBA" id="ARBA00023163"/>
    </source>
</evidence>
<dbReference type="STRING" id="580166.AUP43_12820"/>
<dbReference type="PANTHER" id="PTHR30427:SF1">
    <property type="entry name" value="TRANSCRIPTIONAL ACTIVATOR PROTEIN LYSR"/>
    <property type="match status" value="1"/>
</dbReference>
<keyword evidence="2" id="KW-0805">Transcription regulation</keyword>
<dbReference type="InterPro" id="IPR005119">
    <property type="entry name" value="LysR_subst-bd"/>
</dbReference>
<organism evidence="6 7">
    <name type="scientific">Oceanibaculum pacificum</name>
    <dbReference type="NCBI Taxonomy" id="580166"/>
    <lineage>
        <taxon>Bacteria</taxon>
        <taxon>Pseudomonadati</taxon>
        <taxon>Pseudomonadota</taxon>
        <taxon>Alphaproteobacteria</taxon>
        <taxon>Rhodospirillales</taxon>
        <taxon>Oceanibaculaceae</taxon>
        <taxon>Oceanibaculum</taxon>
    </lineage>
</organism>
<dbReference type="InterPro" id="IPR000847">
    <property type="entry name" value="LysR_HTH_N"/>
</dbReference>
<evidence type="ECO:0000259" key="5">
    <source>
        <dbReference type="PROSITE" id="PS50931"/>
    </source>
</evidence>
<dbReference type="SUPFAM" id="SSF53850">
    <property type="entry name" value="Periplasmic binding protein-like II"/>
    <property type="match status" value="1"/>
</dbReference>
<dbReference type="Pfam" id="PF03466">
    <property type="entry name" value="LysR_substrate"/>
    <property type="match status" value="1"/>
</dbReference>
<dbReference type="InterPro" id="IPR036388">
    <property type="entry name" value="WH-like_DNA-bd_sf"/>
</dbReference>
<evidence type="ECO:0000256" key="1">
    <source>
        <dbReference type="ARBA" id="ARBA00009437"/>
    </source>
</evidence>
<reference evidence="6 7" key="1">
    <citation type="submission" date="2015-12" db="EMBL/GenBank/DDBJ databases">
        <title>Genome sequence of Oceanibaculum pacificum MCCC 1A02656.</title>
        <authorList>
            <person name="Lu L."/>
            <person name="Lai Q."/>
            <person name="Shao Z."/>
            <person name="Qian P."/>
        </authorList>
    </citation>
    <scope>NUCLEOTIDE SEQUENCE [LARGE SCALE GENOMIC DNA]</scope>
    <source>
        <strain evidence="6 7">MCCC 1A02656</strain>
    </source>
</reference>
<name>A0A154VQJ1_9PROT</name>
<keyword evidence="4" id="KW-0804">Transcription</keyword>
<dbReference type="EMBL" id="LPXN01000143">
    <property type="protein sequence ID" value="KZD03501.1"/>
    <property type="molecule type" value="Genomic_DNA"/>
</dbReference>
<accession>A0A154VQJ1</accession>
<dbReference type="Gene3D" id="1.10.10.10">
    <property type="entry name" value="Winged helix-like DNA-binding domain superfamily/Winged helix DNA-binding domain"/>
    <property type="match status" value="1"/>
</dbReference>
<dbReference type="InterPro" id="IPR036390">
    <property type="entry name" value="WH_DNA-bd_sf"/>
</dbReference>
<sequence>MNFRQLEVFWAVMRCQGITDAARMLEVSQPAVSKMLRQTETQMGMRLFQRVKGRLVPTREAEELFPEVDRIFQDIGGLRRFVKELRHGHSGILRVAASASLCASVAPRATALFRNSNPGVKVILSEVETGSIGEQLGKGQVDLALMFGPFSAASAGVEEMTVTEMVCVMKDGHALASHEQIEPKDLAEVPVIGPGSEAGIGAQLDEMFRKSGRKRRVDIEVGSAGIACALAAQGSGVALVDALAARSAPNSGSGRLTVRPLRPRVPVQVLVAYPSLRPLSEPARSFIDLLKGDMGQLAAA</sequence>
<evidence type="ECO:0000313" key="7">
    <source>
        <dbReference type="Proteomes" id="UP000076400"/>
    </source>
</evidence>
<keyword evidence="7" id="KW-1185">Reference proteome</keyword>
<dbReference type="Proteomes" id="UP000076400">
    <property type="component" value="Unassembled WGS sequence"/>
</dbReference>
<dbReference type="GO" id="GO:0003700">
    <property type="term" value="F:DNA-binding transcription factor activity"/>
    <property type="evidence" value="ECO:0007669"/>
    <property type="project" value="InterPro"/>
</dbReference>
<protein>
    <recommendedName>
        <fullName evidence="5">HTH lysR-type domain-containing protein</fullName>
    </recommendedName>
</protein>
<dbReference type="OrthoDB" id="8479870at2"/>
<feature type="domain" description="HTH lysR-type" evidence="5">
    <location>
        <begin position="1"/>
        <end position="58"/>
    </location>
</feature>
<proteinExistence type="inferred from homology"/>
<dbReference type="GO" id="GO:0043565">
    <property type="term" value="F:sequence-specific DNA binding"/>
    <property type="evidence" value="ECO:0007669"/>
    <property type="project" value="TreeGrafter"/>
</dbReference>
<dbReference type="PANTHER" id="PTHR30427">
    <property type="entry name" value="TRANSCRIPTIONAL ACTIVATOR PROTEIN LYSR"/>
    <property type="match status" value="1"/>
</dbReference>
<evidence type="ECO:0000256" key="3">
    <source>
        <dbReference type="ARBA" id="ARBA00023125"/>
    </source>
</evidence>
<dbReference type="AlphaFoldDB" id="A0A154VQJ1"/>
<dbReference type="SUPFAM" id="SSF46785">
    <property type="entry name" value="Winged helix' DNA-binding domain"/>
    <property type="match status" value="1"/>
</dbReference>
<evidence type="ECO:0000256" key="2">
    <source>
        <dbReference type="ARBA" id="ARBA00023015"/>
    </source>
</evidence>
<keyword evidence="3" id="KW-0238">DNA-binding</keyword>
<gene>
    <name evidence="6" type="ORF">AUP43_12820</name>
</gene>
<dbReference type="Gene3D" id="3.40.190.290">
    <property type="match status" value="1"/>
</dbReference>
<evidence type="ECO:0000313" key="6">
    <source>
        <dbReference type="EMBL" id="KZD03501.1"/>
    </source>
</evidence>
<comment type="similarity">
    <text evidence="1">Belongs to the LysR transcriptional regulatory family.</text>
</comment>
<dbReference type="PRINTS" id="PR00039">
    <property type="entry name" value="HTHLYSR"/>
</dbReference>
<dbReference type="PROSITE" id="PS50931">
    <property type="entry name" value="HTH_LYSR"/>
    <property type="match status" value="1"/>
</dbReference>